<reference evidence="1" key="1">
    <citation type="submission" date="2021-02" db="EMBL/GenBank/DDBJ databases">
        <authorList>
            <person name="Nowell W R."/>
        </authorList>
    </citation>
    <scope>NUCLEOTIDE SEQUENCE</scope>
</reference>
<accession>A0A820T052</accession>
<dbReference type="EMBL" id="CAJOAY010036743">
    <property type="protein sequence ID" value="CAF4459351.1"/>
    <property type="molecule type" value="Genomic_DNA"/>
</dbReference>
<evidence type="ECO:0000313" key="1">
    <source>
        <dbReference type="EMBL" id="CAF4459351.1"/>
    </source>
</evidence>
<evidence type="ECO:0000313" key="2">
    <source>
        <dbReference type="Proteomes" id="UP000663881"/>
    </source>
</evidence>
<dbReference type="Proteomes" id="UP000663881">
    <property type="component" value="Unassembled WGS sequence"/>
</dbReference>
<dbReference type="AlphaFoldDB" id="A0A820T052"/>
<proteinExistence type="predicted"/>
<protein>
    <submittedName>
        <fullName evidence="1">Uncharacterized protein</fullName>
    </submittedName>
</protein>
<feature type="non-terminal residue" evidence="1">
    <location>
        <position position="1"/>
    </location>
</feature>
<gene>
    <name evidence="1" type="ORF">OKA104_LOCUS54599</name>
</gene>
<comment type="caution">
    <text evidence="1">The sequence shown here is derived from an EMBL/GenBank/DDBJ whole genome shotgun (WGS) entry which is preliminary data.</text>
</comment>
<name>A0A820T052_9BILA</name>
<organism evidence="1 2">
    <name type="scientific">Adineta steineri</name>
    <dbReference type="NCBI Taxonomy" id="433720"/>
    <lineage>
        <taxon>Eukaryota</taxon>
        <taxon>Metazoa</taxon>
        <taxon>Spiralia</taxon>
        <taxon>Gnathifera</taxon>
        <taxon>Rotifera</taxon>
        <taxon>Eurotatoria</taxon>
        <taxon>Bdelloidea</taxon>
        <taxon>Adinetida</taxon>
        <taxon>Adinetidae</taxon>
        <taxon>Adineta</taxon>
    </lineage>
</organism>
<sequence>HGDANMVDDDDDSTSMARAIESARVDVATTCPT</sequence>